<sequence length="341" mass="37106">MVKIGRRRSSTPLRKALLVGIGYVDAASPDFPPLSHAHSDTEALRDLLINNYDYSPEDVTVMSDKDGIGRDLGPTRENVLKQLGKPVVGAQSGSRAMFSFSGHSGQVPDPKNREADGLDEYIVPVDHVQLANDGTGKPTKKVLILDNTLRKKLVNPLPIGASLTAIFDSCHSGTMLDLDHYLCNSYHPWTDIAFRRHLTKWLGVRRKDGQRLSQAGVKAVTRRAKRVHHDVKEKGKASATTTPSREGSGCSVRIYQRKRLSNDQMETIDVAATVTVLHELQQSAFSVQCKPSASISQILEGDGSVDSLADNDVDIPRCALSVDMECAGFCPYDSDGGGTPD</sequence>
<organism evidence="3 4">
    <name type="scientific">Lentinus brumalis</name>
    <dbReference type="NCBI Taxonomy" id="2498619"/>
    <lineage>
        <taxon>Eukaryota</taxon>
        <taxon>Fungi</taxon>
        <taxon>Dikarya</taxon>
        <taxon>Basidiomycota</taxon>
        <taxon>Agaricomycotina</taxon>
        <taxon>Agaricomycetes</taxon>
        <taxon>Polyporales</taxon>
        <taxon>Polyporaceae</taxon>
        <taxon>Lentinus</taxon>
    </lineage>
</organism>
<proteinExistence type="inferred from homology"/>
<dbReference type="InterPro" id="IPR050452">
    <property type="entry name" value="Metacaspase"/>
</dbReference>
<dbReference type="Gene3D" id="3.40.50.12660">
    <property type="match status" value="1"/>
</dbReference>
<dbReference type="GO" id="GO:0004197">
    <property type="term" value="F:cysteine-type endopeptidase activity"/>
    <property type="evidence" value="ECO:0007669"/>
    <property type="project" value="InterPro"/>
</dbReference>
<dbReference type="Proteomes" id="UP000256964">
    <property type="component" value="Unassembled WGS sequence"/>
</dbReference>
<evidence type="ECO:0000313" key="3">
    <source>
        <dbReference type="EMBL" id="RDX51622.1"/>
    </source>
</evidence>
<dbReference type="PANTHER" id="PTHR48104">
    <property type="entry name" value="METACASPASE-4"/>
    <property type="match status" value="1"/>
</dbReference>
<comment type="similarity">
    <text evidence="1">Belongs to the peptidase C14B family.</text>
</comment>
<dbReference type="OrthoDB" id="3223806at2759"/>
<accession>A0A371DGH2</accession>
<dbReference type="Pfam" id="PF00656">
    <property type="entry name" value="Peptidase_C14"/>
    <property type="match status" value="1"/>
</dbReference>
<dbReference type="PANTHER" id="PTHR48104:SF30">
    <property type="entry name" value="METACASPASE-1"/>
    <property type="match status" value="1"/>
</dbReference>
<gene>
    <name evidence="3" type="ORF">OH76DRAFT_1481169</name>
</gene>
<dbReference type="AlphaFoldDB" id="A0A371DGH2"/>
<reference evidence="3 4" key="1">
    <citation type="journal article" date="2018" name="Biotechnol. Biofuels">
        <title>Integrative visual omics of the white-rot fungus Polyporus brumalis exposes the biotechnological potential of its oxidative enzymes for delignifying raw plant biomass.</title>
        <authorList>
            <person name="Miyauchi S."/>
            <person name="Rancon A."/>
            <person name="Drula E."/>
            <person name="Hage H."/>
            <person name="Chaduli D."/>
            <person name="Favel A."/>
            <person name="Grisel S."/>
            <person name="Henrissat B."/>
            <person name="Herpoel-Gimbert I."/>
            <person name="Ruiz-Duenas F.J."/>
            <person name="Chevret D."/>
            <person name="Hainaut M."/>
            <person name="Lin J."/>
            <person name="Wang M."/>
            <person name="Pangilinan J."/>
            <person name="Lipzen A."/>
            <person name="Lesage-Meessen L."/>
            <person name="Navarro D."/>
            <person name="Riley R."/>
            <person name="Grigoriev I.V."/>
            <person name="Zhou S."/>
            <person name="Raouche S."/>
            <person name="Rosso M.N."/>
        </authorList>
    </citation>
    <scope>NUCLEOTIDE SEQUENCE [LARGE SCALE GENOMIC DNA]</scope>
    <source>
        <strain evidence="3 4">BRFM 1820</strain>
    </source>
</reference>
<protein>
    <recommendedName>
        <fullName evidence="2">Peptidase C14 caspase domain-containing protein</fullName>
    </recommendedName>
</protein>
<keyword evidence="4" id="KW-1185">Reference proteome</keyword>
<dbReference type="GO" id="GO:0005737">
    <property type="term" value="C:cytoplasm"/>
    <property type="evidence" value="ECO:0007669"/>
    <property type="project" value="TreeGrafter"/>
</dbReference>
<dbReference type="EMBL" id="KZ857393">
    <property type="protein sequence ID" value="RDX51622.1"/>
    <property type="molecule type" value="Genomic_DNA"/>
</dbReference>
<feature type="domain" description="Peptidase C14 caspase" evidence="2">
    <location>
        <begin position="14"/>
        <end position="181"/>
    </location>
</feature>
<evidence type="ECO:0000256" key="1">
    <source>
        <dbReference type="ARBA" id="ARBA00009005"/>
    </source>
</evidence>
<dbReference type="InterPro" id="IPR011600">
    <property type="entry name" value="Pept_C14_caspase"/>
</dbReference>
<name>A0A371DGH2_9APHY</name>
<evidence type="ECO:0000259" key="2">
    <source>
        <dbReference type="Pfam" id="PF00656"/>
    </source>
</evidence>
<dbReference type="GO" id="GO:0006508">
    <property type="term" value="P:proteolysis"/>
    <property type="evidence" value="ECO:0007669"/>
    <property type="project" value="InterPro"/>
</dbReference>
<evidence type="ECO:0000313" key="4">
    <source>
        <dbReference type="Proteomes" id="UP000256964"/>
    </source>
</evidence>